<evidence type="ECO:0000256" key="1">
    <source>
        <dbReference type="SAM" id="MobiDB-lite"/>
    </source>
</evidence>
<dbReference type="HOGENOM" id="CLU_2739509_0_0_1"/>
<reference evidence="2 3" key="1">
    <citation type="submission" date="2014-04" db="EMBL/GenBank/DDBJ databases">
        <title>Evolutionary Origins and Diversification of the Mycorrhizal Mutualists.</title>
        <authorList>
            <consortium name="DOE Joint Genome Institute"/>
            <consortium name="Mycorrhizal Genomics Consortium"/>
            <person name="Kohler A."/>
            <person name="Kuo A."/>
            <person name="Nagy L.G."/>
            <person name="Floudas D."/>
            <person name="Copeland A."/>
            <person name="Barry K.W."/>
            <person name="Cichocki N."/>
            <person name="Veneault-Fourrey C."/>
            <person name="LaButti K."/>
            <person name="Lindquist E.A."/>
            <person name="Lipzen A."/>
            <person name="Lundell T."/>
            <person name="Morin E."/>
            <person name="Murat C."/>
            <person name="Riley R."/>
            <person name="Ohm R."/>
            <person name="Sun H."/>
            <person name="Tunlid A."/>
            <person name="Henrissat B."/>
            <person name="Grigoriev I.V."/>
            <person name="Hibbett D.S."/>
            <person name="Martin F."/>
        </authorList>
    </citation>
    <scope>NUCLEOTIDE SEQUENCE [LARGE SCALE GENOMIC DNA]</scope>
    <source>
        <strain evidence="2 3">Koide BX008</strain>
    </source>
</reference>
<dbReference type="InParanoid" id="A0A0C2WFD8"/>
<dbReference type="EMBL" id="KN818620">
    <property type="protein sequence ID" value="KIL54833.1"/>
    <property type="molecule type" value="Genomic_DNA"/>
</dbReference>
<name>A0A0C2WFD8_AMAMK</name>
<gene>
    <name evidence="2" type="ORF">M378DRAFT_18503</name>
</gene>
<evidence type="ECO:0000313" key="3">
    <source>
        <dbReference type="Proteomes" id="UP000054549"/>
    </source>
</evidence>
<protein>
    <submittedName>
        <fullName evidence="2">Uncharacterized protein</fullName>
    </submittedName>
</protein>
<keyword evidence="3" id="KW-1185">Reference proteome</keyword>
<organism evidence="2 3">
    <name type="scientific">Amanita muscaria (strain Koide BX008)</name>
    <dbReference type="NCBI Taxonomy" id="946122"/>
    <lineage>
        <taxon>Eukaryota</taxon>
        <taxon>Fungi</taxon>
        <taxon>Dikarya</taxon>
        <taxon>Basidiomycota</taxon>
        <taxon>Agaricomycotina</taxon>
        <taxon>Agaricomycetes</taxon>
        <taxon>Agaricomycetidae</taxon>
        <taxon>Agaricales</taxon>
        <taxon>Pluteineae</taxon>
        <taxon>Amanitaceae</taxon>
        <taxon>Amanita</taxon>
    </lineage>
</organism>
<dbReference type="AlphaFoldDB" id="A0A0C2WFD8"/>
<proteinExistence type="predicted"/>
<accession>A0A0C2WFD8</accession>
<sequence length="71" mass="8268">MKETCHIVDVSSRSMWKMGESYRCVRLYLHDSPISRPLDALERDILKQKSISQRDASEDGQQCHHKHLSSL</sequence>
<dbReference type="Proteomes" id="UP000054549">
    <property type="component" value="Unassembled WGS sequence"/>
</dbReference>
<feature type="region of interest" description="Disordered" evidence="1">
    <location>
        <begin position="51"/>
        <end position="71"/>
    </location>
</feature>
<evidence type="ECO:0000313" key="2">
    <source>
        <dbReference type="EMBL" id="KIL54833.1"/>
    </source>
</evidence>